<comment type="pathway">
    <text evidence="1">Cofactor biosynthesis; thiamine diphosphate biosynthesis.</text>
</comment>
<name>U2JV16_9FIRM</name>
<dbReference type="Gene3D" id="3.20.20.70">
    <property type="entry name" value="Aldolase class I"/>
    <property type="match status" value="1"/>
</dbReference>
<keyword evidence="5" id="KW-1185">Reference proteome</keyword>
<dbReference type="RefSeq" id="WP_021681058.1">
    <property type="nucleotide sequence ID" value="NZ_KI260329.1"/>
</dbReference>
<dbReference type="eggNOG" id="COG0352">
    <property type="taxonomic scope" value="Bacteria"/>
</dbReference>
<gene>
    <name evidence="4" type="ORF">RUMCAL_02871</name>
</gene>
<evidence type="ECO:0000256" key="2">
    <source>
        <dbReference type="ARBA" id="ARBA00022977"/>
    </source>
</evidence>
<dbReference type="Pfam" id="PF02581">
    <property type="entry name" value="TMP-TENI"/>
    <property type="match status" value="1"/>
</dbReference>
<dbReference type="GeneID" id="93691941"/>
<dbReference type="GO" id="GO:0004789">
    <property type="term" value="F:thiamine-phosphate diphosphorylase activity"/>
    <property type="evidence" value="ECO:0007669"/>
    <property type="project" value="TreeGrafter"/>
</dbReference>
<dbReference type="InterPro" id="IPR036206">
    <property type="entry name" value="ThiamineP_synth_sf"/>
</dbReference>
<evidence type="ECO:0000313" key="4">
    <source>
        <dbReference type="EMBL" id="ERJ90101.1"/>
    </source>
</evidence>
<dbReference type="PATRIC" id="fig|411473.3.peg.2406"/>
<dbReference type="SUPFAM" id="SSF51391">
    <property type="entry name" value="Thiamin phosphate synthase"/>
    <property type="match status" value="1"/>
</dbReference>
<dbReference type="AlphaFoldDB" id="U2JV16"/>
<organism evidence="4 5">
    <name type="scientific">Ruminococcus callidus ATCC 27760</name>
    <dbReference type="NCBI Taxonomy" id="411473"/>
    <lineage>
        <taxon>Bacteria</taxon>
        <taxon>Bacillati</taxon>
        <taxon>Bacillota</taxon>
        <taxon>Clostridia</taxon>
        <taxon>Eubacteriales</taxon>
        <taxon>Oscillospiraceae</taxon>
        <taxon>Ruminococcus</taxon>
    </lineage>
</organism>
<evidence type="ECO:0000313" key="5">
    <source>
        <dbReference type="Proteomes" id="UP000016662"/>
    </source>
</evidence>
<dbReference type="InterPro" id="IPR022998">
    <property type="entry name" value="ThiamineP_synth_TenI"/>
</dbReference>
<feature type="domain" description="Thiamine phosphate synthase/TenI" evidence="3">
    <location>
        <begin position="3"/>
        <end position="178"/>
    </location>
</feature>
<dbReference type="HOGENOM" id="CLU_018272_3_4_9"/>
<proteinExistence type="predicted"/>
<dbReference type="PANTHER" id="PTHR20857">
    <property type="entry name" value="THIAMINE-PHOSPHATE PYROPHOSPHORYLASE"/>
    <property type="match status" value="1"/>
</dbReference>
<accession>U2JV16</accession>
<sequence length="196" mass="21335">MMICVTNRKLCRGDFLERIKQLAAGGADAILLREKDLSVPEYAALAKQCLAICQAYHTPLWLNSFREVVGALQLPVQLPMPILRTLTKSQRARLPAIGASVHSPEEAVLAEKLGASWLIAGHIFATACKPDLPPRGLDFLRNVCSSVSIPVYAIGGITPERLPAITQAGAAGCCVMSQMMQCPDVPAEFQNWRKRI</sequence>
<keyword evidence="2" id="KW-0784">Thiamine biosynthesis</keyword>
<dbReference type="GO" id="GO:0009228">
    <property type="term" value="P:thiamine biosynthetic process"/>
    <property type="evidence" value="ECO:0007669"/>
    <property type="project" value="UniProtKB-KW"/>
</dbReference>
<dbReference type="InterPro" id="IPR013785">
    <property type="entry name" value="Aldolase_TIM"/>
</dbReference>
<dbReference type="OrthoDB" id="9815348at2"/>
<evidence type="ECO:0000259" key="3">
    <source>
        <dbReference type="Pfam" id="PF02581"/>
    </source>
</evidence>
<dbReference type="CDD" id="cd00564">
    <property type="entry name" value="TMP_TenI"/>
    <property type="match status" value="1"/>
</dbReference>
<dbReference type="GO" id="GO:0005737">
    <property type="term" value="C:cytoplasm"/>
    <property type="evidence" value="ECO:0007669"/>
    <property type="project" value="TreeGrafter"/>
</dbReference>
<comment type="caution">
    <text evidence="4">The sequence shown here is derived from an EMBL/GenBank/DDBJ whole genome shotgun (WGS) entry which is preliminary data.</text>
</comment>
<evidence type="ECO:0000256" key="1">
    <source>
        <dbReference type="ARBA" id="ARBA00004948"/>
    </source>
</evidence>
<dbReference type="PANTHER" id="PTHR20857:SF15">
    <property type="entry name" value="THIAMINE-PHOSPHATE SYNTHASE"/>
    <property type="match status" value="1"/>
</dbReference>
<dbReference type="EMBL" id="AWVF01000367">
    <property type="protein sequence ID" value="ERJ90101.1"/>
    <property type="molecule type" value="Genomic_DNA"/>
</dbReference>
<reference evidence="4 5" key="1">
    <citation type="submission" date="2013-07" db="EMBL/GenBank/DDBJ databases">
        <authorList>
            <person name="Weinstock G."/>
            <person name="Sodergren E."/>
            <person name="Wylie T."/>
            <person name="Fulton L."/>
            <person name="Fulton R."/>
            <person name="Fronick C."/>
            <person name="O'Laughlin M."/>
            <person name="Godfrey J."/>
            <person name="Miner T."/>
            <person name="Herter B."/>
            <person name="Appelbaum E."/>
            <person name="Cordes M."/>
            <person name="Lek S."/>
            <person name="Wollam A."/>
            <person name="Pepin K.H."/>
            <person name="Palsikar V.B."/>
            <person name="Mitreva M."/>
            <person name="Wilson R.K."/>
        </authorList>
    </citation>
    <scope>NUCLEOTIDE SEQUENCE [LARGE SCALE GENOMIC DNA]</scope>
    <source>
        <strain evidence="4 5">ATCC 27760</strain>
    </source>
</reference>
<dbReference type="Proteomes" id="UP000016662">
    <property type="component" value="Unassembled WGS sequence"/>
</dbReference>
<dbReference type="STRING" id="411473.RUMCAL_02871"/>
<protein>
    <submittedName>
        <fullName evidence="4">Putative thiamine-phosphate diphosphorylase</fullName>
    </submittedName>
</protein>